<dbReference type="PROSITE" id="PS51257">
    <property type="entry name" value="PROKAR_LIPOPROTEIN"/>
    <property type="match status" value="1"/>
</dbReference>
<name>A0ABW3QVJ8_9PSEU</name>
<dbReference type="Proteomes" id="UP001597168">
    <property type="component" value="Unassembled WGS sequence"/>
</dbReference>
<evidence type="ECO:0000256" key="1">
    <source>
        <dbReference type="SAM" id="SignalP"/>
    </source>
</evidence>
<dbReference type="EMBL" id="JBHTLK010000074">
    <property type="protein sequence ID" value="MFD1148685.1"/>
    <property type="molecule type" value="Genomic_DNA"/>
</dbReference>
<feature type="signal peptide" evidence="1">
    <location>
        <begin position="1"/>
        <end position="18"/>
    </location>
</feature>
<gene>
    <name evidence="2" type="ORF">ACFQ3T_16260</name>
</gene>
<reference evidence="3" key="1">
    <citation type="journal article" date="2019" name="Int. J. Syst. Evol. Microbiol.">
        <title>The Global Catalogue of Microorganisms (GCM) 10K type strain sequencing project: providing services to taxonomists for standard genome sequencing and annotation.</title>
        <authorList>
            <consortium name="The Broad Institute Genomics Platform"/>
            <consortium name="The Broad Institute Genome Sequencing Center for Infectious Disease"/>
            <person name="Wu L."/>
            <person name="Ma J."/>
        </authorList>
    </citation>
    <scope>NUCLEOTIDE SEQUENCE [LARGE SCALE GENOMIC DNA]</scope>
    <source>
        <strain evidence="3">CCUG 60214</strain>
    </source>
</reference>
<keyword evidence="3" id="KW-1185">Reference proteome</keyword>
<proteinExistence type="predicted"/>
<evidence type="ECO:0000313" key="2">
    <source>
        <dbReference type="EMBL" id="MFD1148685.1"/>
    </source>
</evidence>
<sequence length="113" mass="11758">MKAFKACVAVVAAGVLLAGCGSEWEEDVRFKVTRITPEREVTPGNMAPPHVVLALDQDDPDGLVPLTTAGADIDQFPDGIEAGDVVVCKVRQVEANNLDGLGAETTVGPCRAA</sequence>
<feature type="chain" id="PRO_5046007937" description="DUF5666 domain-containing protein" evidence="1">
    <location>
        <begin position="19"/>
        <end position="113"/>
    </location>
</feature>
<protein>
    <recommendedName>
        <fullName evidence="4">DUF5666 domain-containing protein</fullName>
    </recommendedName>
</protein>
<dbReference type="RefSeq" id="WP_380724108.1">
    <property type="nucleotide sequence ID" value="NZ_JBHTLK010000074.1"/>
</dbReference>
<comment type="caution">
    <text evidence="2">The sequence shown here is derived from an EMBL/GenBank/DDBJ whole genome shotgun (WGS) entry which is preliminary data.</text>
</comment>
<evidence type="ECO:0008006" key="4">
    <source>
        <dbReference type="Google" id="ProtNLM"/>
    </source>
</evidence>
<organism evidence="2 3">
    <name type="scientific">Saccharothrix hoggarensis</name>
    <dbReference type="NCBI Taxonomy" id="913853"/>
    <lineage>
        <taxon>Bacteria</taxon>
        <taxon>Bacillati</taxon>
        <taxon>Actinomycetota</taxon>
        <taxon>Actinomycetes</taxon>
        <taxon>Pseudonocardiales</taxon>
        <taxon>Pseudonocardiaceae</taxon>
        <taxon>Saccharothrix</taxon>
    </lineage>
</organism>
<evidence type="ECO:0000313" key="3">
    <source>
        <dbReference type="Proteomes" id="UP001597168"/>
    </source>
</evidence>
<accession>A0ABW3QVJ8</accession>
<keyword evidence="1" id="KW-0732">Signal</keyword>